<name>A0A495JIT7_9ACTN</name>
<protein>
    <submittedName>
        <fullName evidence="10">RNA polymerase sigma-70 factor (ECF subfamily)</fullName>
    </submittedName>
</protein>
<dbReference type="Pfam" id="PF08281">
    <property type="entry name" value="Sigma70_r4_2"/>
    <property type="match status" value="1"/>
</dbReference>
<dbReference type="InterPro" id="IPR036388">
    <property type="entry name" value="WH-like_DNA-bd_sf"/>
</dbReference>
<evidence type="ECO:0000256" key="5">
    <source>
        <dbReference type="ARBA" id="ARBA00023163"/>
    </source>
</evidence>
<feature type="domain" description="RNA polymerase sigma factor 70 region 4 type 2" evidence="8">
    <location>
        <begin position="157"/>
        <end position="207"/>
    </location>
</feature>
<evidence type="ECO:0000259" key="9">
    <source>
        <dbReference type="Pfam" id="PF12680"/>
    </source>
</evidence>
<dbReference type="PANTHER" id="PTHR30173">
    <property type="entry name" value="SIGMA 19 FACTOR"/>
    <property type="match status" value="1"/>
</dbReference>
<dbReference type="InterPro" id="IPR013325">
    <property type="entry name" value="RNA_pol_sigma_r2"/>
</dbReference>
<comment type="subunit">
    <text evidence="2">Interacts transiently with the RNA polymerase catalytic core formed by RpoA, RpoB, RpoC and RpoZ (2 alpha, 1 beta, 1 beta' and 1 omega subunit) to form the RNA polymerase holoenzyme that can initiate transcription.</text>
</comment>
<evidence type="ECO:0000256" key="3">
    <source>
        <dbReference type="ARBA" id="ARBA00023015"/>
    </source>
</evidence>
<dbReference type="Pfam" id="PF12680">
    <property type="entry name" value="SnoaL_2"/>
    <property type="match status" value="1"/>
</dbReference>
<keyword evidence="3" id="KW-0805">Transcription regulation</keyword>
<feature type="region of interest" description="Disordered" evidence="6">
    <location>
        <begin position="1"/>
        <end position="24"/>
    </location>
</feature>
<keyword evidence="5" id="KW-0804">Transcription</keyword>
<evidence type="ECO:0000259" key="8">
    <source>
        <dbReference type="Pfam" id="PF08281"/>
    </source>
</evidence>
<evidence type="ECO:0000256" key="1">
    <source>
        <dbReference type="ARBA" id="ARBA00010641"/>
    </source>
</evidence>
<dbReference type="InterPro" id="IPR032710">
    <property type="entry name" value="NTF2-like_dom_sf"/>
</dbReference>
<evidence type="ECO:0000313" key="11">
    <source>
        <dbReference type="Proteomes" id="UP000277671"/>
    </source>
</evidence>
<evidence type="ECO:0000256" key="4">
    <source>
        <dbReference type="ARBA" id="ARBA00023082"/>
    </source>
</evidence>
<dbReference type="SUPFAM" id="SSF88659">
    <property type="entry name" value="Sigma3 and sigma4 domains of RNA polymerase sigma factors"/>
    <property type="match status" value="1"/>
</dbReference>
<dbReference type="InterPro" id="IPR014284">
    <property type="entry name" value="RNA_pol_sigma-70_dom"/>
</dbReference>
<comment type="caution">
    <text evidence="10">The sequence shown here is derived from an EMBL/GenBank/DDBJ whole genome shotgun (WGS) entry which is preliminary data.</text>
</comment>
<evidence type="ECO:0000259" key="7">
    <source>
        <dbReference type="Pfam" id="PF04542"/>
    </source>
</evidence>
<feature type="domain" description="RNA polymerase sigma-70 region 2" evidence="7">
    <location>
        <begin position="33"/>
        <end position="101"/>
    </location>
</feature>
<dbReference type="SUPFAM" id="SSF54427">
    <property type="entry name" value="NTF2-like"/>
    <property type="match status" value="1"/>
</dbReference>
<dbReference type="Gene3D" id="1.10.1740.10">
    <property type="match status" value="1"/>
</dbReference>
<keyword evidence="4" id="KW-0731">Sigma factor</keyword>
<dbReference type="GO" id="GO:0003677">
    <property type="term" value="F:DNA binding"/>
    <property type="evidence" value="ECO:0007669"/>
    <property type="project" value="InterPro"/>
</dbReference>
<reference evidence="10 11" key="1">
    <citation type="submission" date="2018-10" db="EMBL/GenBank/DDBJ databases">
        <title>Sequencing the genomes of 1000 actinobacteria strains.</title>
        <authorList>
            <person name="Klenk H.-P."/>
        </authorList>
    </citation>
    <scope>NUCLEOTIDE SEQUENCE [LARGE SCALE GENOMIC DNA]</scope>
    <source>
        <strain evidence="10 11">DSM 45175</strain>
    </source>
</reference>
<dbReference type="InterPro" id="IPR013249">
    <property type="entry name" value="RNA_pol_sigma70_r4_t2"/>
</dbReference>
<keyword evidence="11" id="KW-1185">Reference proteome</keyword>
<dbReference type="Proteomes" id="UP000277671">
    <property type="component" value="Unassembled WGS sequence"/>
</dbReference>
<dbReference type="SUPFAM" id="SSF88946">
    <property type="entry name" value="Sigma2 domain of RNA polymerase sigma factors"/>
    <property type="match status" value="1"/>
</dbReference>
<evidence type="ECO:0000256" key="2">
    <source>
        <dbReference type="ARBA" id="ARBA00011344"/>
    </source>
</evidence>
<comment type="similarity">
    <text evidence="1">Belongs to the sigma-70 factor family. ECF subfamily.</text>
</comment>
<accession>A0A495JIT7</accession>
<feature type="domain" description="SnoaL-like" evidence="9">
    <location>
        <begin position="227"/>
        <end position="328"/>
    </location>
</feature>
<dbReference type="PANTHER" id="PTHR30173:SF43">
    <property type="entry name" value="ECF RNA POLYMERASE SIGMA FACTOR SIGI-RELATED"/>
    <property type="match status" value="1"/>
</dbReference>
<evidence type="ECO:0000256" key="6">
    <source>
        <dbReference type="SAM" id="MobiDB-lite"/>
    </source>
</evidence>
<dbReference type="NCBIfam" id="NF007214">
    <property type="entry name" value="PRK09636.1"/>
    <property type="match status" value="1"/>
</dbReference>
<dbReference type="Pfam" id="PF04542">
    <property type="entry name" value="Sigma70_r2"/>
    <property type="match status" value="1"/>
</dbReference>
<dbReference type="InterPro" id="IPR052704">
    <property type="entry name" value="ECF_Sigma-70_Domain"/>
</dbReference>
<dbReference type="Gene3D" id="3.10.450.50">
    <property type="match status" value="1"/>
</dbReference>
<dbReference type="EMBL" id="RBKT01000001">
    <property type="protein sequence ID" value="RKR88843.1"/>
    <property type="molecule type" value="Genomic_DNA"/>
</dbReference>
<dbReference type="GO" id="GO:0016987">
    <property type="term" value="F:sigma factor activity"/>
    <property type="evidence" value="ECO:0007669"/>
    <property type="project" value="UniProtKB-KW"/>
</dbReference>
<sequence>MGGEFDRNRSGPRPAAEDDQGAGNGVRDLATEFEAERDHLMAVAYRMLGSRADAEDAVQETWLRYARTLADPAARAEIRELRAWLTTTTGRICLDLLRSARVRREAYPGQWLPEPVVSRLPDLPGLARPAAATPAEANGFAPDPAERAALHDEVGIALLVVLERLTPEQRVAFVLHDVFAVPFGEIAAVLHSTPIAARQLASRARRAVAEGGPRHTADLAEQQRVLAAFIAATESGDLERLVTVLAPDVVFVGDSGGHLPAARNPVVGVLKVARLTLGLLDRTVRAVDARTRPVLVNGSLGLQVEGDYRGRGRLRMVTWYTIADGRITGIFHQLNPEKLSRVTELGPDAPSWPPRP</sequence>
<gene>
    <name evidence="10" type="ORF">BDK92_3174</name>
</gene>
<dbReference type="GO" id="GO:0006352">
    <property type="term" value="P:DNA-templated transcription initiation"/>
    <property type="evidence" value="ECO:0007669"/>
    <property type="project" value="InterPro"/>
</dbReference>
<dbReference type="NCBIfam" id="TIGR02937">
    <property type="entry name" value="sigma70-ECF"/>
    <property type="match status" value="1"/>
</dbReference>
<dbReference type="AlphaFoldDB" id="A0A495JIT7"/>
<organism evidence="10 11">
    <name type="scientific">Micromonospora pisi</name>
    <dbReference type="NCBI Taxonomy" id="589240"/>
    <lineage>
        <taxon>Bacteria</taxon>
        <taxon>Bacillati</taxon>
        <taxon>Actinomycetota</taxon>
        <taxon>Actinomycetes</taxon>
        <taxon>Micromonosporales</taxon>
        <taxon>Micromonosporaceae</taxon>
        <taxon>Micromonospora</taxon>
    </lineage>
</organism>
<dbReference type="InterPro" id="IPR037401">
    <property type="entry name" value="SnoaL-like"/>
</dbReference>
<dbReference type="InterPro" id="IPR013324">
    <property type="entry name" value="RNA_pol_sigma_r3/r4-like"/>
</dbReference>
<proteinExistence type="inferred from homology"/>
<dbReference type="InterPro" id="IPR007627">
    <property type="entry name" value="RNA_pol_sigma70_r2"/>
</dbReference>
<dbReference type="Gene3D" id="1.10.10.10">
    <property type="entry name" value="Winged helix-like DNA-binding domain superfamily/Winged helix DNA-binding domain"/>
    <property type="match status" value="1"/>
</dbReference>
<evidence type="ECO:0000313" key="10">
    <source>
        <dbReference type="EMBL" id="RKR88843.1"/>
    </source>
</evidence>